<dbReference type="Proteomes" id="UP000433104">
    <property type="component" value="Unassembled WGS sequence"/>
</dbReference>
<sequence length="228" mass="25988">MLEQRSEAEEIMDDPALDADVYAAVLNDLAKVNTVTLARRPTLRFLEKALGRATEFSLLDVGFGDGDMLRAIAKWARERGKTARLVGIDLNSRSETVARKSTRADEPIEYRTGDYAELAGDRFDFIVSSLVAHHMTHEQLVAFLRFMESEAAKGWFVNDLHRHGFAYMGYPVLARLFGWHEIVRRDGHLSIARSYRPHEWPPLLDEAGIEGAEVKRVFPFRLCVERIK</sequence>
<evidence type="ECO:0000313" key="3">
    <source>
        <dbReference type="Proteomes" id="UP000433104"/>
    </source>
</evidence>
<dbReference type="Gene3D" id="3.40.50.150">
    <property type="entry name" value="Vaccinia Virus protein VP39"/>
    <property type="match status" value="1"/>
</dbReference>
<dbReference type="SUPFAM" id="SSF53335">
    <property type="entry name" value="S-adenosyl-L-methionine-dependent methyltransferases"/>
    <property type="match status" value="1"/>
</dbReference>
<comment type="caution">
    <text evidence="2">The sequence shown here is derived from an EMBL/GenBank/DDBJ whole genome shotgun (WGS) entry which is preliminary data.</text>
</comment>
<evidence type="ECO:0000313" key="2">
    <source>
        <dbReference type="EMBL" id="MXO85062.1"/>
    </source>
</evidence>
<reference evidence="2 3" key="1">
    <citation type="submission" date="2019-12" db="EMBL/GenBank/DDBJ databases">
        <title>Genomic-based taxomic classification of the family Erythrobacteraceae.</title>
        <authorList>
            <person name="Xu L."/>
        </authorList>
    </citation>
    <scope>NUCLEOTIDE SEQUENCE [LARGE SCALE GENOMIC DNA]</scope>
    <source>
        <strain evidence="2 3">MCCC 1A09962</strain>
    </source>
</reference>
<name>A0A844ZCQ9_9SPHN</name>
<dbReference type="Pfam" id="PF13649">
    <property type="entry name" value="Methyltransf_25"/>
    <property type="match status" value="1"/>
</dbReference>
<evidence type="ECO:0000259" key="1">
    <source>
        <dbReference type="Pfam" id="PF13649"/>
    </source>
</evidence>
<dbReference type="CDD" id="cd02440">
    <property type="entry name" value="AdoMet_MTases"/>
    <property type="match status" value="1"/>
</dbReference>
<gene>
    <name evidence="2" type="ORF">GRI38_03350</name>
</gene>
<keyword evidence="2" id="KW-0808">Transferase</keyword>
<dbReference type="EMBL" id="WTYW01000001">
    <property type="protein sequence ID" value="MXO85062.1"/>
    <property type="molecule type" value="Genomic_DNA"/>
</dbReference>
<organism evidence="2 3">
    <name type="scientific">Parapontixanthobacter aurantiacus</name>
    <dbReference type="NCBI Taxonomy" id="1463599"/>
    <lineage>
        <taxon>Bacteria</taxon>
        <taxon>Pseudomonadati</taxon>
        <taxon>Pseudomonadota</taxon>
        <taxon>Alphaproteobacteria</taxon>
        <taxon>Sphingomonadales</taxon>
        <taxon>Erythrobacteraceae</taxon>
        <taxon>Parapontixanthobacter</taxon>
    </lineage>
</organism>
<proteinExistence type="predicted"/>
<dbReference type="GO" id="GO:0032259">
    <property type="term" value="P:methylation"/>
    <property type="evidence" value="ECO:0007669"/>
    <property type="project" value="UniProtKB-KW"/>
</dbReference>
<keyword evidence="3" id="KW-1185">Reference proteome</keyword>
<dbReference type="OrthoDB" id="9800454at2"/>
<dbReference type="InterPro" id="IPR041698">
    <property type="entry name" value="Methyltransf_25"/>
</dbReference>
<dbReference type="InterPro" id="IPR029063">
    <property type="entry name" value="SAM-dependent_MTases_sf"/>
</dbReference>
<protein>
    <submittedName>
        <fullName evidence="2">Methyltransferase domain-containing protein</fullName>
    </submittedName>
</protein>
<dbReference type="AlphaFoldDB" id="A0A844ZCQ9"/>
<dbReference type="GO" id="GO:0008168">
    <property type="term" value="F:methyltransferase activity"/>
    <property type="evidence" value="ECO:0007669"/>
    <property type="project" value="UniProtKB-KW"/>
</dbReference>
<feature type="domain" description="Methyltransferase" evidence="1">
    <location>
        <begin position="59"/>
        <end position="146"/>
    </location>
</feature>
<keyword evidence="2" id="KW-0489">Methyltransferase</keyword>
<accession>A0A844ZCQ9</accession>